<dbReference type="GO" id="GO:0006508">
    <property type="term" value="P:proteolysis"/>
    <property type="evidence" value="ECO:0007669"/>
    <property type="project" value="UniProtKB-KW"/>
</dbReference>
<sequence length="322" mass="34275">MDGLKVLQESIVNAVETLQDSVVSINSLKISRDLRYGLSPTKGSGSGFIATTDGYVITNNHVIEGAENVEVVLNSGESFEGEVVGSDPQTDIAVVKIDAEGLKPAKMGDSDNLKVGQLVFAVGNALALPGGPTVSMGVIGAKNRPMPWADFIFEGLIQTDAAINPGNSGGPLADIDGNVIGVNTAMIPFAQGMGFSIPVNTVKRVMGDIISDGYVKRPWLGISGVDLGRSDHKMNRSSIKKGVLLVRVDQWSPAYEAGLRPGDIITKMGDAEITDMRTLIEKLSSAQLGSNLDIVFSRNGRKYKTYVDIREAKEKGTIVRIQ</sequence>
<dbReference type="GO" id="GO:0004252">
    <property type="term" value="F:serine-type endopeptidase activity"/>
    <property type="evidence" value="ECO:0007669"/>
    <property type="project" value="InterPro"/>
</dbReference>
<dbReference type="PANTHER" id="PTHR43343:SF3">
    <property type="entry name" value="PROTEASE DO-LIKE 8, CHLOROPLASTIC"/>
    <property type="match status" value="1"/>
</dbReference>
<dbReference type="KEGG" id="omr:OXIME_000162"/>
<dbReference type="Pfam" id="PF13180">
    <property type="entry name" value="PDZ_2"/>
    <property type="match status" value="1"/>
</dbReference>
<keyword evidence="3" id="KW-0378">Hydrolase</keyword>
<evidence type="ECO:0000256" key="2">
    <source>
        <dbReference type="ARBA" id="ARBA00022670"/>
    </source>
</evidence>
<evidence type="ECO:0000313" key="5">
    <source>
        <dbReference type="EMBL" id="WYX99627.1"/>
    </source>
</evidence>
<dbReference type="PANTHER" id="PTHR43343">
    <property type="entry name" value="PEPTIDASE S12"/>
    <property type="match status" value="1"/>
</dbReference>
<dbReference type="InterPro" id="IPR036034">
    <property type="entry name" value="PDZ_sf"/>
</dbReference>
<organism evidence="5 6">
    <name type="scientific">Oxyplasma meridianum</name>
    <dbReference type="NCBI Taxonomy" id="3073602"/>
    <lineage>
        <taxon>Archaea</taxon>
        <taxon>Methanobacteriati</taxon>
        <taxon>Thermoplasmatota</taxon>
        <taxon>Thermoplasmata</taxon>
        <taxon>Thermoplasmatales</taxon>
        <taxon>Thermoplasmataceae</taxon>
        <taxon>Oxyplasma</taxon>
    </lineage>
</organism>
<gene>
    <name evidence="5" type="ORF">OXIME_000162</name>
</gene>
<dbReference type="PRINTS" id="PR00834">
    <property type="entry name" value="PROTEASES2C"/>
</dbReference>
<dbReference type="SUPFAM" id="SSF50494">
    <property type="entry name" value="Trypsin-like serine proteases"/>
    <property type="match status" value="1"/>
</dbReference>
<dbReference type="AlphaFoldDB" id="A0AAX4NEK6"/>
<evidence type="ECO:0000256" key="1">
    <source>
        <dbReference type="ARBA" id="ARBA00010541"/>
    </source>
</evidence>
<feature type="domain" description="PDZ" evidence="4">
    <location>
        <begin position="218"/>
        <end position="300"/>
    </location>
</feature>
<keyword evidence="6" id="KW-1185">Reference proteome</keyword>
<name>A0AAX4NEK6_9ARCH</name>
<dbReference type="EMBL" id="CP133772">
    <property type="protein sequence ID" value="WYX99627.1"/>
    <property type="molecule type" value="Genomic_DNA"/>
</dbReference>
<evidence type="ECO:0000313" key="6">
    <source>
        <dbReference type="Proteomes" id="UP001451606"/>
    </source>
</evidence>
<dbReference type="Pfam" id="PF13365">
    <property type="entry name" value="Trypsin_2"/>
    <property type="match status" value="1"/>
</dbReference>
<dbReference type="InterPro" id="IPR051201">
    <property type="entry name" value="Chloro_Bact_Ser_Proteases"/>
</dbReference>
<dbReference type="InterPro" id="IPR009003">
    <property type="entry name" value="Peptidase_S1_PA"/>
</dbReference>
<dbReference type="SUPFAM" id="SSF50156">
    <property type="entry name" value="PDZ domain-like"/>
    <property type="match status" value="1"/>
</dbReference>
<reference evidence="5 6" key="1">
    <citation type="submission" date="2023-09" db="EMBL/GenBank/DDBJ databases">
        <authorList>
            <person name="Golyshina O.V."/>
            <person name="Lunev E.A."/>
            <person name="Bargiela R."/>
            <person name="Gaines M.C."/>
            <person name="Daum B."/>
            <person name="Bale N.J."/>
            <person name="Koenen M."/>
            <person name="Sinninghe Damst J.S."/>
            <person name="Yakimov M."/>
            <person name="Golyshin P.N."/>
        </authorList>
    </citation>
    <scope>NUCLEOTIDE SEQUENCE [LARGE SCALE GENOMIC DNA]</scope>
    <source>
        <strain evidence="5 6">M1</strain>
    </source>
</reference>
<comment type="similarity">
    <text evidence="1">Belongs to the peptidase S1C family.</text>
</comment>
<dbReference type="RefSeq" id="WP_393971595.1">
    <property type="nucleotide sequence ID" value="NZ_CP133772.1"/>
</dbReference>
<keyword evidence="2" id="KW-0645">Protease</keyword>
<evidence type="ECO:0000259" key="4">
    <source>
        <dbReference type="SMART" id="SM00228"/>
    </source>
</evidence>
<dbReference type="Proteomes" id="UP001451606">
    <property type="component" value="Chromosome"/>
</dbReference>
<dbReference type="GeneID" id="95966885"/>
<dbReference type="SMART" id="SM00228">
    <property type="entry name" value="PDZ"/>
    <property type="match status" value="1"/>
</dbReference>
<dbReference type="Gene3D" id="2.30.42.10">
    <property type="match status" value="1"/>
</dbReference>
<accession>A0AAX4NEK6</accession>
<dbReference type="InterPro" id="IPR043504">
    <property type="entry name" value="Peptidase_S1_PA_chymotrypsin"/>
</dbReference>
<evidence type="ECO:0000256" key="3">
    <source>
        <dbReference type="ARBA" id="ARBA00022801"/>
    </source>
</evidence>
<dbReference type="Gene3D" id="2.40.10.10">
    <property type="entry name" value="Trypsin-like serine proteases"/>
    <property type="match status" value="2"/>
</dbReference>
<dbReference type="InterPro" id="IPR001478">
    <property type="entry name" value="PDZ"/>
</dbReference>
<dbReference type="InterPro" id="IPR001940">
    <property type="entry name" value="Peptidase_S1C"/>
</dbReference>
<protein>
    <submittedName>
        <fullName evidence="5">Trypsin-like peptidase domain-containing protein</fullName>
    </submittedName>
</protein>
<proteinExistence type="inferred from homology"/>